<dbReference type="Proteomes" id="UP001529338">
    <property type="component" value="Unassembled WGS sequence"/>
</dbReference>
<evidence type="ECO:0000313" key="4">
    <source>
        <dbReference type="Proteomes" id="UP001529338"/>
    </source>
</evidence>
<dbReference type="EMBL" id="JAUCGQ010000001">
    <property type="protein sequence ID" value="MDM7854382.1"/>
    <property type="molecule type" value="Genomic_DNA"/>
</dbReference>
<gene>
    <name evidence="3" type="ORF">QRT04_05515</name>
</gene>
<feature type="transmembrane region" description="Helical" evidence="1">
    <location>
        <begin position="49"/>
        <end position="67"/>
    </location>
</feature>
<evidence type="ECO:0000256" key="2">
    <source>
        <dbReference type="SAM" id="MobiDB-lite"/>
    </source>
</evidence>
<dbReference type="InterPro" id="IPR001457">
    <property type="entry name" value="NADH_UbQ/plastoQ_OxRdtase_su6"/>
</dbReference>
<feature type="transmembrane region" description="Helical" evidence="1">
    <location>
        <begin position="25"/>
        <end position="42"/>
    </location>
</feature>
<dbReference type="GO" id="GO:0050136">
    <property type="term" value="F:NADH dehydrogenase (quinone) (non-electrogenic) activity"/>
    <property type="evidence" value="ECO:0007669"/>
    <property type="project" value="UniProtKB-EC"/>
</dbReference>
<dbReference type="RefSeq" id="WP_289454118.1">
    <property type="nucleotide sequence ID" value="NZ_JAUCGQ010000001.1"/>
</dbReference>
<evidence type="ECO:0000256" key="1">
    <source>
        <dbReference type="RuleBase" id="RU004429"/>
    </source>
</evidence>
<name>A0ABT7SDX1_9CELL</name>
<reference evidence="3 4" key="1">
    <citation type="submission" date="2023-06" db="EMBL/GenBank/DDBJ databases">
        <title>Cellulomonas sp. MW4 Whole genome sequence.</title>
        <authorList>
            <person name="Park S."/>
        </authorList>
    </citation>
    <scope>NUCLEOTIDE SEQUENCE [LARGE SCALE GENOMIC DNA]</scope>
    <source>
        <strain evidence="3 4">MW4</strain>
    </source>
</reference>
<comment type="caution">
    <text evidence="3">The sequence shown here is derived from an EMBL/GenBank/DDBJ whole genome shotgun (WGS) entry which is preliminary data.</text>
</comment>
<keyword evidence="1" id="KW-0812">Transmembrane</keyword>
<keyword evidence="1" id="KW-0520">NAD</keyword>
<dbReference type="Gene3D" id="1.20.120.1200">
    <property type="entry name" value="NADH-ubiquinone/plastoquinone oxidoreductase chain 6, subunit NuoJ"/>
    <property type="match status" value="1"/>
</dbReference>
<sequence length="317" mass="32915">MSALAAGPVLATLHAGQASTGEAILFWVLAPIMVLAALGLLLARKAVHAALAVILVMICLAFMYVAQDAVFLGVVQVVVYTGAIMMLFLFVLMLVGVDQSDSLVETIRGQRWIGLLAGIGLAVVLAGVVGRATFPPATGLDSANDPSNPEGLARLVFGSYVFAFEAVGALLVTAALGALVLTHRRRLTPRVGQRELADARVKAGAVLTPLPAPGVYARHNAMDVPALGPDGRPLEHSVPRVLRVRGQQADEREYAARIERVLAGEWAGGEGSTALATTTEAVETPGSDENPPPHARPDVGAPVPGAATDKPAQEEQG</sequence>
<comment type="subcellular location">
    <subcellularLocation>
        <location evidence="1">Cell membrane</location>
        <topology evidence="1">Multi-pass membrane protein</topology>
    </subcellularLocation>
</comment>
<keyword evidence="1" id="KW-1003">Cell membrane</keyword>
<feature type="compositionally biased region" description="Low complexity" evidence="2">
    <location>
        <begin position="273"/>
        <end position="284"/>
    </location>
</feature>
<keyword evidence="1" id="KW-1133">Transmembrane helix</keyword>
<feature type="region of interest" description="Disordered" evidence="2">
    <location>
        <begin position="269"/>
        <end position="317"/>
    </location>
</feature>
<feature type="transmembrane region" description="Helical" evidence="1">
    <location>
        <begin position="73"/>
        <end position="95"/>
    </location>
</feature>
<dbReference type="NCBIfam" id="NF005165">
    <property type="entry name" value="PRK06638.1-5"/>
    <property type="match status" value="1"/>
</dbReference>
<dbReference type="EC" id="7.1.1.-" evidence="1"/>
<comment type="similarity">
    <text evidence="1">Belongs to the complex I subunit 6 family.</text>
</comment>
<comment type="catalytic activity">
    <reaction evidence="1">
        <text>a quinone + NADH + 5 H(+)(in) = a quinol + NAD(+) + 4 H(+)(out)</text>
        <dbReference type="Rhea" id="RHEA:57888"/>
        <dbReference type="ChEBI" id="CHEBI:15378"/>
        <dbReference type="ChEBI" id="CHEBI:24646"/>
        <dbReference type="ChEBI" id="CHEBI:57540"/>
        <dbReference type="ChEBI" id="CHEBI:57945"/>
        <dbReference type="ChEBI" id="CHEBI:132124"/>
    </reaction>
</comment>
<proteinExistence type="inferred from homology"/>
<dbReference type="InterPro" id="IPR042106">
    <property type="entry name" value="Nuo/plastoQ_OxRdtase_6_NuoJ"/>
</dbReference>
<feature type="transmembrane region" description="Helical" evidence="1">
    <location>
        <begin position="115"/>
        <end position="134"/>
    </location>
</feature>
<feature type="transmembrane region" description="Helical" evidence="1">
    <location>
        <begin position="154"/>
        <end position="181"/>
    </location>
</feature>
<dbReference type="Pfam" id="PF00499">
    <property type="entry name" value="Oxidored_q3"/>
    <property type="match status" value="1"/>
</dbReference>
<keyword evidence="4" id="KW-1185">Reference proteome</keyword>
<keyword evidence="1" id="KW-0874">Quinone</keyword>
<keyword evidence="1" id="KW-0472">Membrane</keyword>
<evidence type="ECO:0000313" key="3">
    <source>
        <dbReference type="EMBL" id="MDM7854382.1"/>
    </source>
</evidence>
<organism evidence="3 4">
    <name type="scientific">Cellulomonas alba</name>
    <dbReference type="NCBI Taxonomy" id="3053467"/>
    <lineage>
        <taxon>Bacteria</taxon>
        <taxon>Bacillati</taxon>
        <taxon>Actinomycetota</taxon>
        <taxon>Actinomycetes</taxon>
        <taxon>Micrococcales</taxon>
        <taxon>Cellulomonadaceae</taxon>
        <taxon>Cellulomonas</taxon>
    </lineage>
</organism>
<accession>A0ABT7SDX1</accession>
<dbReference type="PANTHER" id="PTHR33269">
    <property type="entry name" value="NADH-UBIQUINONE OXIDOREDUCTASE CHAIN 6"/>
    <property type="match status" value="1"/>
</dbReference>
<comment type="function">
    <text evidence="1">NDH-1 shuttles electrons from NADH, via FMN and iron-sulfur (Fe-S) centers, to quinones in the respiratory chain. Couples the redox reaction to proton translocation (for every two electrons transferred, four hydrogen ions are translocated across the cytoplasmic membrane), and thus conserves the redox energy in a proton gradient.</text>
</comment>
<protein>
    <recommendedName>
        <fullName evidence="1">NADH-quinone oxidoreductase subunit J</fullName>
        <ecNumber evidence="1">7.1.1.-</ecNumber>
    </recommendedName>
</protein>
<dbReference type="PANTHER" id="PTHR33269:SF19">
    <property type="entry name" value="NADH-QUINONE OXIDOREDUCTASE SUBUNIT J"/>
    <property type="match status" value="1"/>
</dbReference>
<keyword evidence="3" id="KW-0560">Oxidoreductase</keyword>